<proteinExistence type="inferred from homology"/>
<evidence type="ECO:0000256" key="4">
    <source>
        <dbReference type="HAMAP-Rule" id="MF_00083"/>
    </source>
</evidence>
<keyword evidence="4" id="KW-0963">Cytoplasm</keyword>
<comment type="subunit">
    <text evidence="4">Monomer.</text>
</comment>
<dbReference type="GO" id="GO:0000049">
    <property type="term" value="F:tRNA binding"/>
    <property type="evidence" value="ECO:0007669"/>
    <property type="project" value="UniProtKB-UniRule"/>
</dbReference>
<dbReference type="InterPro" id="IPR001328">
    <property type="entry name" value="Pept_tRNA_hydro"/>
</dbReference>
<keyword evidence="2 4" id="KW-0378">Hydrolase</keyword>
<comment type="function">
    <text evidence="4">Catalyzes the release of premature peptidyl moieties from peptidyl-tRNA molecules trapped in stalled 50S ribosomal subunits, and thus maintains levels of free tRNAs and 50S ribosomes.</text>
</comment>
<feature type="binding site" evidence="4">
    <location>
        <position position="61"/>
    </location>
    <ligand>
        <name>tRNA</name>
        <dbReference type="ChEBI" id="CHEBI:17843"/>
    </ligand>
</feature>
<dbReference type="GO" id="GO:0004045">
    <property type="term" value="F:peptidyl-tRNA hydrolase activity"/>
    <property type="evidence" value="ECO:0007669"/>
    <property type="project" value="UniProtKB-UniRule"/>
</dbReference>
<dbReference type="PANTHER" id="PTHR17224">
    <property type="entry name" value="PEPTIDYL-TRNA HYDROLASE"/>
    <property type="match status" value="1"/>
</dbReference>
<feature type="site" description="Stabilizes the basic form of H active site to accept a proton" evidence="4">
    <location>
        <position position="102"/>
    </location>
</feature>
<protein>
    <recommendedName>
        <fullName evidence="4">Peptidyl-tRNA hydrolase</fullName>
        <shortName evidence="4">Pth</shortName>
        <ecNumber evidence="4">3.1.1.29</ecNumber>
    </recommendedName>
</protein>
<comment type="function">
    <text evidence="4">Hydrolyzes ribosome-free peptidyl-tRNAs (with 1 or more amino acids incorporated), which drop off the ribosome during protein synthesis, or as a result of ribosome stalling.</text>
</comment>
<evidence type="ECO:0000313" key="5">
    <source>
        <dbReference type="EMBL" id="OGF18969.1"/>
    </source>
</evidence>
<evidence type="ECO:0000256" key="2">
    <source>
        <dbReference type="ARBA" id="ARBA00022801"/>
    </source>
</evidence>
<feature type="binding site" evidence="4">
    <location>
        <position position="14"/>
    </location>
    <ligand>
        <name>tRNA</name>
        <dbReference type="ChEBI" id="CHEBI:17843"/>
    </ligand>
</feature>
<dbReference type="SUPFAM" id="SSF53178">
    <property type="entry name" value="Peptidyl-tRNA hydrolase-like"/>
    <property type="match status" value="1"/>
</dbReference>
<sequence length="188" mass="21463">MLFIFGLGNPGAKYRHSRHNVGFMVVDALAERLGLTWRQNKKFNAKLAERESIMLVKPQTFMNNSGQAARALLDYYKILPKTLGILTARHSDLSNKLIVIHDDIDLPLEKFKIQTGRSAAGHRGVQSIIDALKTQNFIRLRVGIANELLRAKVPPDKFVLEKFSRAEKERLEKIIPELVESMIKIIRY</sequence>
<name>A0A1F5RWZ3_9BACT</name>
<dbReference type="Gene3D" id="3.40.50.1470">
    <property type="entry name" value="Peptidyl-tRNA hydrolase"/>
    <property type="match status" value="1"/>
</dbReference>
<comment type="catalytic activity">
    <reaction evidence="4">
        <text>an N-acyl-L-alpha-aminoacyl-tRNA + H2O = an N-acyl-L-amino acid + a tRNA + H(+)</text>
        <dbReference type="Rhea" id="RHEA:54448"/>
        <dbReference type="Rhea" id="RHEA-COMP:10123"/>
        <dbReference type="Rhea" id="RHEA-COMP:13883"/>
        <dbReference type="ChEBI" id="CHEBI:15377"/>
        <dbReference type="ChEBI" id="CHEBI:15378"/>
        <dbReference type="ChEBI" id="CHEBI:59874"/>
        <dbReference type="ChEBI" id="CHEBI:78442"/>
        <dbReference type="ChEBI" id="CHEBI:138191"/>
        <dbReference type="EC" id="3.1.1.29"/>
    </reaction>
</comment>
<evidence type="ECO:0000313" key="6">
    <source>
        <dbReference type="Proteomes" id="UP000177878"/>
    </source>
</evidence>
<reference evidence="5 6" key="1">
    <citation type="journal article" date="2016" name="Nat. Commun.">
        <title>Thousands of microbial genomes shed light on interconnected biogeochemical processes in an aquifer system.</title>
        <authorList>
            <person name="Anantharaman K."/>
            <person name="Brown C.T."/>
            <person name="Hug L.A."/>
            <person name="Sharon I."/>
            <person name="Castelle C.J."/>
            <person name="Probst A.J."/>
            <person name="Thomas B.C."/>
            <person name="Singh A."/>
            <person name="Wilkins M.J."/>
            <person name="Karaoz U."/>
            <person name="Brodie E.L."/>
            <person name="Williams K.H."/>
            <person name="Hubbard S.S."/>
            <person name="Banfield J.F."/>
        </authorList>
    </citation>
    <scope>NUCLEOTIDE SEQUENCE [LARGE SCALE GENOMIC DNA]</scope>
</reference>
<keyword evidence="3 4" id="KW-0694">RNA-binding</keyword>
<dbReference type="Proteomes" id="UP000177878">
    <property type="component" value="Unassembled WGS sequence"/>
</dbReference>
<dbReference type="EMBL" id="MFFV01000041">
    <property type="protein sequence ID" value="OGF18969.1"/>
    <property type="molecule type" value="Genomic_DNA"/>
</dbReference>
<feature type="active site" description="Proton acceptor" evidence="4">
    <location>
        <position position="19"/>
    </location>
</feature>
<dbReference type="PANTHER" id="PTHR17224:SF1">
    <property type="entry name" value="PEPTIDYL-TRNA HYDROLASE"/>
    <property type="match status" value="1"/>
</dbReference>
<dbReference type="NCBIfam" id="TIGR00447">
    <property type="entry name" value="pth"/>
    <property type="match status" value="1"/>
</dbReference>
<dbReference type="GO" id="GO:0072344">
    <property type="term" value="P:rescue of stalled ribosome"/>
    <property type="evidence" value="ECO:0007669"/>
    <property type="project" value="UniProtKB-UniRule"/>
</dbReference>
<accession>A0A1F5RWZ3</accession>
<dbReference type="CDD" id="cd00462">
    <property type="entry name" value="PTH"/>
    <property type="match status" value="1"/>
</dbReference>
<dbReference type="STRING" id="1797988.A3I35_01705"/>
<comment type="caution">
    <text evidence="4">Lacks conserved residue(s) required for the propagation of feature annotation.</text>
</comment>
<keyword evidence="1 4" id="KW-0820">tRNA-binding</keyword>
<comment type="subcellular location">
    <subcellularLocation>
        <location evidence="4">Cytoplasm</location>
    </subcellularLocation>
</comment>
<dbReference type="GO" id="GO:0006515">
    <property type="term" value="P:protein quality control for misfolded or incompletely synthesized proteins"/>
    <property type="evidence" value="ECO:0007669"/>
    <property type="project" value="UniProtKB-UniRule"/>
</dbReference>
<evidence type="ECO:0000256" key="1">
    <source>
        <dbReference type="ARBA" id="ARBA00022555"/>
    </source>
</evidence>
<comment type="similarity">
    <text evidence="4">Belongs to the PTH family.</text>
</comment>
<dbReference type="AlphaFoldDB" id="A0A1F5RWZ3"/>
<dbReference type="GO" id="GO:0005737">
    <property type="term" value="C:cytoplasm"/>
    <property type="evidence" value="ECO:0007669"/>
    <property type="project" value="UniProtKB-SubCell"/>
</dbReference>
<comment type="caution">
    <text evidence="5">The sequence shown here is derived from an EMBL/GenBank/DDBJ whole genome shotgun (WGS) entry which is preliminary data.</text>
</comment>
<feature type="site" description="Discriminates between blocked and unblocked aminoacyl-tRNA" evidence="4">
    <location>
        <position position="9"/>
    </location>
</feature>
<dbReference type="Pfam" id="PF01195">
    <property type="entry name" value="Pept_tRNA_hydro"/>
    <property type="match status" value="1"/>
</dbReference>
<gene>
    <name evidence="4" type="primary">pth</name>
    <name evidence="5" type="ORF">A3I35_01705</name>
</gene>
<dbReference type="EC" id="3.1.1.29" evidence="4"/>
<organism evidence="5 6">
    <name type="scientific">Candidatus Falkowbacteria bacterium RIFCSPLOWO2_02_FULL_45_15</name>
    <dbReference type="NCBI Taxonomy" id="1797988"/>
    <lineage>
        <taxon>Bacteria</taxon>
        <taxon>Candidatus Falkowiibacteriota</taxon>
    </lineage>
</organism>
<feature type="binding site" evidence="4">
    <location>
        <position position="63"/>
    </location>
    <ligand>
        <name>tRNA</name>
        <dbReference type="ChEBI" id="CHEBI:17843"/>
    </ligand>
</feature>
<dbReference type="InterPro" id="IPR036416">
    <property type="entry name" value="Pept_tRNA_hydro_sf"/>
</dbReference>
<evidence type="ECO:0000256" key="3">
    <source>
        <dbReference type="ARBA" id="ARBA00022884"/>
    </source>
</evidence>
<dbReference type="HAMAP" id="MF_00083">
    <property type="entry name" value="Pept_tRNA_hydro_bact"/>
    <property type="match status" value="1"/>
</dbReference>